<organism evidence="3 4">
    <name type="scientific">Caulifigura coniformis</name>
    <dbReference type="NCBI Taxonomy" id="2527983"/>
    <lineage>
        <taxon>Bacteria</taxon>
        <taxon>Pseudomonadati</taxon>
        <taxon>Planctomycetota</taxon>
        <taxon>Planctomycetia</taxon>
        <taxon>Planctomycetales</taxon>
        <taxon>Planctomycetaceae</taxon>
        <taxon>Caulifigura</taxon>
    </lineage>
</organism>
<dbReference type="InterPro" id="IPR051532">
    <property type="entry name" value="Ester_Hydrolysis_Enzymes"/>
</dbReference>
<dbReference type="GO" id="GO:0004622">
    <property type="term" value="F:phosphatidylcholine lysophospholipase activity"/>
    <property type="evidence" value="ECO:0007669"/>
    <property type="project" value="TreeGrafter"/>
</dbReference>
<dbReference type="SUPFAM" id="SSF52266">
    <property type="entry name" value="SGNH hydrolase"/>
    <property type="match status" value="1"/>
</dbReference>
<dbReference type="AlphaFoldDB" id="A0A517SDM8"/>
<dbReference type="Gene3D" id="3.40.50.1110">
    <property type="entry name" value="SGNH hydrolase"/>
    <property type="match status" value="1"/>
</dbReference>
<name>A0A517SDM8_9PLAN</name>
<dbReference type="Proteomes" id="UP000315700">
    <property type="component" value="Chromosome"/>
</dbReference>
<feature type="chain" id="PRO_5022074674" evidence="1">
    <location>
        <begin position="23"/>
        <end position="380"/>
    </location>
</feature>
<accession>A0A517SDM8</accession>
<protein>
    <submittedName>
        <fullName evidence="3">GDSL-like Lipase/Acylhydrolase</fullName>
    </submittedName>
</protein>
<dbReference type="InterPro" id="IPR036514">
    <property type="entry name" value="SGNH_hydro_sf"/>
</dbReference>
<keyword evidence="3" id="KW-0378">Hydrolase</keyword>
<dbReference type="InterPro" id="IPR013830">
    <property type="entry name" value="SGNH_hydro"/>
</dbReference>
<gene>
    <name evidence="3" type="ORF">Pan44_22600</name>
</gene>
<sequence length="380" mass="41673" precursor="true">MTRLAILHIALVSGIFSTSALAQTPGGGAEEFLDRVRTPFWTSTTQVEPLFFIQQSADQRPQAKLLFPATTIARLTSADRTTTYEAGRDYTLGEEGVVSLPEGSRIPFKTLDQLYPLMTSNEPRIRGRRGDETRGILFGEGAFYHALQAEVTYDAKEARWDGPRPEYAGERLPRLTAKLKAKQPVHILVCGDSISAGGNASKVTKASPGCPAFPELVAGALGRANQSDVTLTNVAVGGWTSDQGLKQAQDDRPAKGKQPDLVIIAFGMNDVGRRDVARYRRNIEGIISEVRKDAPEAEFLLVATMLGNKEWFLPMDQFPIYRDALVELQGPGIAVADLTAMWDGLQKRKSFYDLTGNGVNHPNDFGHLVYGQVIFGTLYR</sequence>
<dbReference type="KEGG" id="ccos:Pan44_22600"/>
<proteinExistence type="predicted"/>
<reference evidence="3 4" key="1">
    <citation type="submission" date="2019-02" db="EMBL/GenBank/DDBJ databases">
        <title>Deep-cultivation of Planctomycetes and their phenomic and genomic characterization uncovers novel biology.</title>
        <authorList>
            <person name="Wiegand S."/>
            <person name="Jogler M."/>
            <person name="Boedeker C."/>
            <person name="Pinto D."/>
            <person name="Vollmers J."/>
            <person name="Rivas-Marin E."/>
            <person name="Kohn T."/>
            <person name="Peeters S.H."/>
            <person name="Heuer A."/>
            <person name="Rast P."/>
            <person name="Oberbeckmann S."/>
            <person name="Bunk B."/>
            <person name="Jeske O."/>
            <person name="Meyerdierks A."/>
            <person name="Storesund J.E."/>
            <person name="Kallscheuer N."/>
            <person name="Luecker S."/>
            <person name="Lage O.M."/>
            <person name="Pohl T."/>
            <person name="Merkel B.J."/>
            <person name="Hornburger P."/>
            <person name="Mueller R.-W."/>
            <person name="Bruemmer F."/>
            <person name="Labrenz M."/>
            <person name="Spormann A.M."/>
            <person name="Op den Camp H."/>
            <person name="Overmann J."/>
            <person name="Amann R."/>
            <person name="Jetten M.S.M."/>
            <person name="Mascher T."/>
            <person name="Medema M.H."/>
            <person name="Devos D.P."/>
            <person name="Kaster A.-K."/>
            <person name="Ovreas L."/>
            <person name="Rohde M."/>
            <person name="Galperin M.Y."/>
            <person name="Jogler C."/>
        </authorList>
    </citation>
    <scope>NUCLEOTIDE SEQUENCE [LARGE SCALE GENOMIC DNA]</scope>
    <source>
        <strain evidence="3 4">Pan44</strain>
    </source>
</reference>
<evidence type="ECO:0000259" key="2">
    <source>
        <dbReference type="Pfam" id="PF13472"/>
    </source>
</evidence>
<dbReference type="Pfam" id="PF13472">
    <property type="entry name" value="Lipase_GDSL_2"/>
    <property type="match status" value="1"/>
</dbReference>
<evidence type="ECO:0000313" key="4">
    <source>
        <dbReference type="Proteomes" id="UP000315700"/>
    </source>
</evidence>
<dbReference type="InParanoid" id="A0A517SDM8"/>
<feature type="domain" description="SGNH hydrolase-type esterase" evidence="2">
    <location>
        <begin position="190"/>
        <end position="367"/>
    </location>
</feature>
<keyword evidence="1" id="KW-0732">Signal</keyword>
<dbReference type="RefSeq" id="WP_145030095.1">
    <property type="nucleotide sequence ID" value="NZ_CP036271.1"/>
</dbReference>
<keyword evidence="4" id="KW-1185">Reference proteome</keyword>
<evidence type="ECO:0000313" key="3">
    <source>
        <dbReference type="EMBL" id="QDT54232.1"/>
    </source>
</evidence>
<evidence type="ECO:0000256" key="1">
    <source>
        <dbReference type="SAM" id="SignalP"/>
    </source>
</evidence>
<dbReference type="CDD" id="cd00229">
    <property type="entry name" value="SGNH_hydrolase"/>
    <property type="match status" value="1"/>
</dbReference>
<dbReference type="PANTHER" id="PTHR30383:SF5">
    <property type="entry name" value="SGNH HYDROLASE-TYPE ESTERASE DOMAIN-CONTAINING PROTEIN"/>
    <property type="match status" value="1"/>
</dbReference>
<feature type="signal peptide" evidence="1">
    <location>
        <begin position="1"/>
        <end position="22"/>
    </location>
</feature>
<dbReference type="PANTHER" id="PTHR30383">
    <property type="entry name" value="THIOESTERASE 1/PROTEASE 1/LYSOPHOSPHOLIPASE L1"/>
    <property type="match status" value="1"/>
</dbReference>
<dbReference type="OrthoDB" id="388542at2"/>
<dbReference type="EMBL" id="CP036271">
    <property type="protein sequence ID" value="QDT54232.1"/>
    <property type="molecule type" value="Genomic_DNA"/>
</dbReference>